<evidence type="ECO:0000256" key="8">
    <source>
        <dbReference type="ARBA" id="ARBA00022840"/>
    </source>
</evidence>
<protein>
    <recommendedName>
        <fullName evidence="13">Lysine--tRNA ligase</fullName>
        <ecNumber evidence="13">6.1.1.6</ecNumber>
    </recommendedName>
    <alternativeName>
        <fullName evidence="13">Lysyl-tRNA synthetase</fullName>
        <shortName evidence="13">LysRS</shortName>
    </alternativeName>
</protein>
<dbReference type="Pfam" id="PF01336">
    <property type="entry name" value="tRNA_anti-codon"/>
    <property type="match status" value="1"/>
</dbReference>
<reference evidence="16" key="2">
    <citation type="journal article" date="2012" name="PLoS ONE">
        <title>A Deeply Branching Thermophilic Bacterium with an Ancient Acetyl-CoA Pathway Dominates a Subsurface Ecosystem.</title>
        <authorList>
            <person name="Takami H."/>
            <person name="Noguchi H."/>
            <person name="Takaki Y."/>
            <person name="Uchiyama I."/>
            <person name="Toyoda A."/>
            <person name="Nishi S."/>
            <person name="Chee G.-J."/>
            <person name="Arai W."/>
            <person name="Nunoura T."/>
            <person name="Itoh T."/>
            <person name="Hattori M."/>
            <person name="Takai K."/>
        </authorList>
    </citation>
    <scope>NUCLEOTIDE SEQUENCE</scope>
</reference>
<gene>
    <name evidence="13" type="primary">lysS</name>
    <name evidence="16" type="ORF">HGMM_F08F07C18</name>
</gene>
<keyword evidence="5 13" id="KW-0436">Ligase</keyword>
<comment type="subcellular location">
    <subcellularLocation>
        <location evidence="1 13">Cytoplasm</location>
    </subcellularLocation>
</comment>
<dbReference type="HAMAP" id="MF_00252">
    <property type="entry name" value="Lys_tRNA_synth_class2"/>
    <property type="match status" value="1"/>
</dbReference>
<evidence type="ECO:0000256" key="12">
    <source>
        <dbReference type="ARBA" id="ARBA00048573"/>
    </source>
</evidence>
<sequence length="493" mass="56481">MGASNPLREERLRKLTQWRQRGIDPYPTRFLRTHLAEELHKIFHDLPPGSDSSSHVRVAGRITAKRVMGGASFLDLRDGSGRIQLHGTADLLGDERYELFTQLDIGDFLGVEGLVFRTKKGELSVRVEEFMLLAKALRPLPEKWHGLQDVEIRYRQRYLDLIANEHARKIAITRSRIVSAMRRFLDSEGFLEVETPILQPLYGGAAAKPFTTYHNALNMTLYLRISDELYLKRLIIGGLEKVYEIGKDFRNEGISTKHNPEFTQMECYWAYADYYDMMALTERMISHIATEVLGSTKICYQGHEIDLTPPWQRITFREAILAYTGIDIERYPTLSELRDAIARHKLSLDPQPTWGKQVDELLKTYVEPKLIQPTFVLDYPIELSPLAKRKSDNPRLVERFEPFIGAMEFGNAFSELNDPIDQRERFLAQEALHRAGDEETQPLDEDFLTALEYGMPPTGGLGIGIDRLTMILTDAPSIREVILFPTLRREGGA</sequence>
<dbReference type="FunFam" id="2.40.50.140:FF:000024">
    <property type="entry name" value="Lysine--tRNA ligase"/>
    <property type="match status" value="1"/>
</dbReference>
<evidence type="ECO:0000256" key="2">
    <source>
        <dbReference type="ARBA" id="ARBA00008226"/>
    </source>
</evidence>
<evidence type="ECO:0000256" key="5">
    <source>
        <dbReference type="ARBA" id="ARBA00022598"/>
    </source>
</evidence>
<evidence type="ECO:0000256" key="6">
    <source>
        <dbReference type="ARBA" id="ARBA00022723"/>
    </source>
</evidence>
<dbReference type="PROSITE" id="PS50862">
    <property type="entry name" value="AA_TRNA_LIGASE_II"/>
    <property type="match status" value="1"/>
</dbReference>
<feature type="binding site" evidence="13">
    <location>
        <position position="401"/>
    </location>
    <ligand>
        <name>Mg(2+)</name>
        <dbReference type="ChEBI" id="CHEBI:18420"/>
        <label>1</label>
    </ligand>
</feature>
<dbReference type="InterPro" id="IPR034762">
    <property type="entry name" value="Lys-tRNA-ligase_II_bac/euk"/>
</dbReference>
<dbReference type="Gene3D" id="3.30.930.10">
    <property type="entry name" value="Bira Bifunctional Protein, Domain 2"/>
    <property type="match status" value="1"/>
</dbReference>
<dbReference type="PANTHER" id="PTHR42918:SF15">
    <property type="entry name" value="LYSINE--TRNA LIGASE, CHLOROPLASTIC_MITOCHONDRIAL"/>
    <property type="match status" value="1"/>
</dbReference>
<keyword evidence="6 13" id="KW-0479">Metal-binding</keyword>
<keyword evidence="4 13" id="KW-0963">Cytoplasm</keyword>
<evidence type="ECO:0000256" key="4">
    <source>
        <dbReference type="ARBA" id="ARBA00022490"/>
    </source>
</evidence>
<comment type="catalytic activity">
    <reaction evidence="12 13 14">
        <text>tRNA(Lys) + L-lysine + ATP = L-lysyl-tRNA(Lys) + AMP + diphosphate</text>
        <dbReference type="Rhea" id="RHEA:20792"/>
        <dbReference type="Rhea" id="RHEA-COMP:9696"/>
        <dbReference type="Rhea" id="RHEA-COMP:9697"/>
        <dbReference type="ChEBI" id="CHEBI:30616"/>
        <dbReference type="ChEBI" id="CHEBI:32551"/>
        <dbReference type="ChEBI" id="CHEBI:33019"/>
        <dbReference type="ChEBI" id="CHEBI:78442"/>
        <dbReference type="ChEBI" id="CHEBI:78529"/>
        <dbReference type="ChEBI" id="CHEBI:456215"/>
        <dbReference type="EC" id="6.1.1.6"/>
    </reaction>
</comment>
<dbReference type="SUPFAM" id="SSF50249">
    <property type="entry name" value="Nucleic acid-binding proteins"/>
    <property type="match status" value="1"/>
</dbReference>
<dbReference type="InterPro" id="IPR002313">
    <property type="entry name" value="Lys-tRNA-ligase_II"/>
</dbReference>
<evidence type="ECO:0000256" key="9">
    <source>
        <dbReference type="ARBA" id="ARBA00022842"/>
    </source>
</evidence>
<dbReference type="SUPFAM" id="SSF55681">
    <property type="entry name" value="Class II aaRS and biotin synthetases"/>
    <property type="match status" value="1"/>
</dbReference>
<accession>H5SC73</accession>
<evidence type="ECO:0000313" key="16">
    <source>
        <dbReference type="EMBL" id="BAL53759.1"/>
    </source>
</evidence>
<keyword evidence="7 13" id="KW-0547">Nucleotide-binding</keyword>
<dbReference type="Pfam" id="PF00152">
    <property type="entry name" value="tRNA-synt_2"/>
    <property type="match status" value="1"/>
</dbReference>
<keyword evidence="8 13" id="KW-0067">ATP-binding</keyword>
<comment type="similarity">
    <text evidence="2 13">Belongs to the class-II aminoacyl-tRNA synthetase family.</text>
</comment>
<dbReference type="PIRSF" id="PIRSF039101">
    <property type="entry name" value="LysRS2"/>
    <property type="match status" value="1"/>
</dbReference>
<dbReference type="GO" id="GO:0000287">
    <property type="term" value="F:magnesium ion binding"/>
    <property type="evidence" value="ECO:0007669"/>
    <property type="project" value="UniProtKB-UniRule"/>
</dbReference>
<dbReference type="NCBIfam" id="NF001756">
    <property type="entry name" value="PRK00484.1"/>
    <property type="match status" value="1"/>
</dbReference>
<proteinExistence type="inferred from homology"/>
<keyword evidence="11 13" id="KW-0030">Aminoacyl-tRNA synthetase</keyword>
<dbReference type="InterPro" id="IPR004365">
    <property type="entry name" value="NA-bd_OB_tRNA"/>
</dbReference>
<comment type="cofactor">
    <cofactor evidence="13 14">
        <name>Mg(2+)</name>
        <dbReference type="ChEBI" id="CHEBI:18420"/>
    </cofactor>
    <text evidence="13 14">Binds 3 Mg(2+) ions per subunit.</text>
</comment>
<feature type="binding site" evidence="13">
    <location>
        <position position="408"/>
    </location>
    <ligand>
        <name>Mg(2+)</name>
        <dbReference type="ChEBI" id="CHEBI:18420"/>
        <label>1</label>
    </ligand>
</feature>
<evidence type="ECO:0000256" key="13">
    <source>
        <dbReference type="HAMAP-Rule" id="MF_00252"/>
    </source>
</evidence>
<dbReference type="InterPro" id="IPR045864">
    <property type="entry name" value="aa-tRNA-synth_II/BPL/LPL"/>
</dbReference>
<dbReference type="EC" id="6.1.1.6" evidence="13"/>
<evidence type="ECO:0000256" key="7">
    <source>
        <dbReference type="ARBA" id="ARBA00022741"/>
    </source>
</evidence>
<dbReference type="GO" id="GO:0000049">
    <property type="term" value="F:tRNA binding"/>
    <property type="evidence" value="ECO:0007669"/>
    <property type="project" value="TreeGrafter"/>
</dbReference>
<keyword evidence="9 13" id="KW-0460">Magnesium</keyword>
<feature type="binding site" evidence="13">
    <location>
        <position position="408"/>
    </location>
    <ligand>
        <name>Mg(2+)</name>
        <dbReference type="ChEBI" id="CHEBI:18420"/>
        <label>2</label>
    </ligand>
</feature>
<dbReference type="GO" id="GO:0005524">
    <property type="term" value="F:ATP binding"/>
    <property type="evidence" value="ECO:0007669"/>
    <property type="project" value="UniProtKB-UniRule"/>
</dbReference>
<dbReference type="AlphaFoldDB" id="H5SC73"/>
<evidence type="ECO:0000256" key="11">
    <source>
        <dbReference type="ARBA" id="ARBA00023146"/>
    </source>
</evidence>
<reference evidence="16" key="1">
    <citation type="journal article" date="2005" name="Environ. Microbiol.">
        <title>Genetic and functional properties of uncultivated thermophilic crenarchaeotes from a subsurface gold mine as revealed by analysis of genome fragments.</title>
        <authorList>
            <person name="Nunoura T."/>
            <person name="Hirayama H."/>
            <person name="Takami H."/>
            <person name="Oida H."/>
            <person name="Nishi S."/>
            <person name="Shimamura S."/>
            <person name="Suzuki Y."/>
            <person name="Inagaki F."/>
            <person name="Takai K."/>
            <person name="Nealson K.H."/>
            <person name="Horikoshi K."/>
        </authorList>
    </citation>
    <scope>NUCLEOTIDE SEQUENCE</scope>
</reference>
<dbReference type="InterPro" id="IPR004364">
    <property type="entry name" value="Aa-tRNA-synt_II"/>
</dbReference>
<keyword evidence="10 13" id="KW-0648">Protein biosynthesis</keyword>
<dbReference type="GO" id="GO:0005829">
    <property type="term" value="C:cytosol"/>
    <property type="evidence" value="ECO:0007669"/>
    <property type="project" value="TreeGrafter"/>
</dbReference>
<dbReference type="PANTHER" id="PTHR42918">
    <property type="entry name" value="LYSYL-TRNA SYNTHETASE"/>
    <property type="match status" value="1"/>
</dbReference>
<dbReference type="NCBIfam" id="TIGR00499">
    <property type="entry name" value="lysS_bact"/>
    <property type="match status" value="1"/>
</dbReference>
<dbReference type="PRINTS" id="PR00982">
    <property type="entry name" value="TRNASYNTHLYS"/>
</dbReference>
<dbReference type="InterPro" id="IPR044136">
    <property type="entry name" value="Lys-tRNA-ligase_II_N"/>
</dbReference>
<dbReference type="InterPro" id="IPR006195">
    <property type="entry name" value="aa-tRNA-synth_II"/>
</dbReference>
<comment type="subunit">
    <text evidence="3 13">Homodimer.</text>
</comment>
<dbReference type="InterPro" id="IPR012340">
    <property type="entry name" value="NA-bd_OB-fold"/>
</dbReference>
<feature type="domain" description="Aminoacyl-transfer RNA synthetases class-II family profile" evidence="15">
    <location>
        <begin position="174"/>
        <end position="485"/>
    </location>
</feature>
<evidence type="ECO:0000256" key="3">
    <source>
        <dbReference type="ARBA" id="ARBA00011738"/>
    </source>
</evidence>
<evidence type="ECO:0000256" key="14">
    <source>
        <dbReference type="RuleBase" id="RU000336"/>
    </source>
</evidence>
<name>H5SC73_9BACT</name>
<dbReference type="EMBL" id="AP011666">
    <property type="protein sequence ID" value="BAL53759.1"/>
    <property type="molecule type" value="Genomic_DNA"/>
</dbReference>
<dbReference type="GO" id="GO:0004824">
    <property type="term" value="F:lysine-tRNA ligase activity"/>
    <property type="evidence" value="ECO:0007669"/>
    <property type="project" value="UniProtKB-UniRule"/>
</dbReference>
<organism evidence="16">
    <name type="scientific">uncultured Acetothermia bacterium</name>
    <dbReference type="NCBI Taxonomy" id="236499"/>
    <lineage>
        <taxon>Bacteria</taxon>
        <taxon>Candidatus Bipolaricaulota</taxon>
        <taxon>environmental samples</taxon>
    </lineage>
</organism>
<dbReference type="CDD" id="cd04322">
    <property type="entry name" value="LysRS_N"/>
    <property type="match status" value="1"/>
</dbReference>
<dbReference type="CDD" id="cd00775">
    <property type="entry name" value="LysRS_core"/>
    <property type="match status" value="1"/>
</dbReference>
<dbReference type="InterPro" id="IPR018149">
    <property type="entry name" value="Lys-tRNA-synth_II_C"/>
</dbReference>
<evidence type="ECO:0000256" key="1">
    <source>
        <dbReference type="ARBA" id="ARBA00004496"/>
    </source>
</evidence>
<dbReference type="GO" id="GO:0006430">
    <property type="term" value="P:lysyl-tRNA aminoacylation"/>
    <property type="evidence" value="ECO:0007669"/>
    <property type="project" value="UniProtKB-UniRule"/>
</dbReference>
<evidence type="ECO:0000256" key="10">
    <source>
        <dbReference type="ARBA" id="ARBA00022917"/>
    </source>
</evidence>
<evidence type="ECO:0000259" key="15">
    <source>
        <dbReference type="PROSITE" id="PS50862"/>
    </source>
</evidence>
<dbReference type="Gene3D" id="2.40.50.140">
    <property type="entry name" value="Nucleic acid-binding proteins"/>
    <property type="match status" value="1"/>
</dbReference>